<keyword evidence="1" id="KW-0472">Membrane</keyword>
<dbReference type="EMBL" id="CAXDID020000023">
    <property type="protein sequence ID" value="CAL5989486.1"/>
    <property type="molecule type" value="Genomic_DNA"/>
</dbReference>
<reference evidence="2 3" key="1">
    <citation type="submission" date="2024-07" db="EMBL/GenBank/DDBJ databases">
        <authorList>
            <person name="Akdeniz Z."/>
        </authorList>
    </citation>
    <scope>NUCLEOTIDE SEQUENCE [LARGE SCALE GENOMIC DNA]</scope>
</reference>
<organism evidence="2 3">
    <name type="scientific">Hexamita inflata</name>
    <dbReference type="NCBI Taxonomy" id="28002"/>
    <lineage>
        <taxon>Eukaryota</taxon>
        <taxon>Metamonada</taxon>
        <taxon>Diplomonadida</taxon>
        <taxon>Hexamitidae</taxon>
        <taxon>Hexamitinae</taxon>
        <taxon>Hexamita</taxon>
    </lineage>
</organism>
<comment type="caution">
    <text evidence="2">The sequence shown here is derived from an EMBL/GenBank/DDBJ whole genome shotgun (WGS) entry which is preliminary data.</text>
</comment>
<name>A0ABP1H9K7_9EUKA</name>
<feature type="transmembrane region" description="Helical" evidence="1">
    <location>
        <begin position="101"/>
        <end position="124"/>
    </location>
</feature>
<keyword evidence="1" id="KW-1133">Transmembrane helix</keyword>
<dbReference type="Proteomes" id="UP001642409">
    <property type="component" value="Unassembled WGS sequence"/>
</dbReference>
<evidence type="ECO:0000313" key="2">
    <source>
        <dbReference type="EMBL" id="CAL5989486.1"/>
    </source>
</evidence>
<proteinExistence type="predicted"/>
<accession>A0ABP1H9K7</accession>
<gene>
    <name evidence="2" type="ORF">HINF_LOCUS10890</name>
</gene>
<keyword evidence="3" id="KW-1185">Reference proteome</keyword>
<evidence type="ECO:0000313" key="3">
    <source>
        <dbReference type="Proteomes" id="UP001642409"/>
    </source>
</evidence>
<protein>
    <submittedName>
        <fullName evidence="2">Hypothetical_protein</fullName>
    </submittedName>
</protein>
<keyword evidence="1" id="KW-0812">Transmembrane</keyword>
<evidence type="ECO:0000256" key="1">
    <source>
        <dbReference type="SAM" id="Phobius"/>
    </source>
</evidence>
<sequence length="142" mass="16589">MNIVYQKNDINNLASTCKGLIGSIRLANTNTFAEQQIRPFSHPDTVLLYSKSQNIKLKFSDVHRLQSDFNFLKRMSPSLFASNFFRKRFQFSVVITKPIRVILPVFFSCSVISFSFLKWQVIIYRVPRISFMLHSSWQGEND</sequence>